<organism evidence="3 4">
    <name type="scientific">Xenorhabdus khoisanae</name>
    <dbReference type="NCBI Taxonomy" id="880157"/>
    <lineage>
        <taxon>Bacteria</taxon>
        <taxon>Pseudomonadati</taxon>
        <taxon>Pseudomonadota</taxon>
        <taxon>Gammaproteobacteria</taxon>
        <taxon>Enterobacterales</taxon>
        <taxon>Morganellaceae</taxon>
        <taxon>Xenorhabdus</taxon>
    </lineage>
</organism>
<dbReference type="Pfam" id="PF01548">
    <property type="entry name" value="DEDD_Tnp_IS110"/>
    <property type="match status" value="1"/>
</dbReference>
<keyword evidence="4" id="KW-1185">Reference proteome</keyword>
<dbReference type="GO" id="GO:0006313">
    <property type="term" value="P:DNA transposition"/>
    <property type="evidence" value="ECO:0007669"/>
    <property type="project" value="InterPro"/>
</dbReference>
<dbReference type="EMBL" id="LFCV01000040">
    <property type="protein sequence ID" value="KMJ45752.1"/>
    <property type="molecule type" value="Genomic_DNA"/>
</dbReference>
<dbReference type="InterPro" id="IPR047650">
    <property type="entry name" value="Transpos_IS110"/>
</dbReference>
<dbReference type="AlphaFoldDB" id="A0A0J5FUY5"/>
<dbReference type="PATRIC" id="fig|880157.4.peg.1553"/>
<name>A0A0J5FUY5_9GAMM</name>
<reference evidence="3 4" key="1">
    <citation type="submission" date="2015-06" db="EMBL/GenBank/DDBJ databases">
        <title>Draft Whole-Genome Sequence of the Entomopathogenic Bacterium Xenorhabdus khoisanae.</title>
        <authorList>
            <person name="Naidoo S."/>
            <person name="Featherston J."/>
            <person name="Gray V.M."/>
        </authorList>
    </citation>
    <scope>NUCLEOTIDE SEQUENCE [LARGE SCALE GENOMIC DNA]</scope>
    <source>
        <strain evidence="3 4">MCB</strain>
    </source>
</reference>
<dbReference type="InterPro" id="IPR003346">
    <property type="entry name" value="Transposase_20"/>
</dbReference>
<evidence type="ECO:0000259" key="2">
    <source>
        <dbReference type="Pfam" id="PF02371"/>
    </source>
</evidence>
<dbReference type="PANTHER" id="PTHR33055:SF13">
    <property type="entry name" value="TRANSPOSASE"/>
    <property type="match status" value="1"/>
</dbReference>
<evidence type="ECO:0000259" key="1">
    <source>
        <dbReference type="Pfam" id="PF01548"/>
    </source>
</evidence>
<evidence type="ECO:0000313" key="4">
    <source>
        <dbReference type="Proteomes" id="UP000036277"/>
    </source>
</evidence>
<dbReference type="RefSeq" id="WP_047962736.1">
    <property type="nucleotide sequence ID" value="NZ_CAWMBG010000040.1"/>
</dbReference>
<accession>A0A0J5FUY5</accession>
<dbReference type="STRING" id="880157.AB204_07380"/>
<dbReference type="InterPro" id="IPR002525">
    <property type="entry name" value="Transp_IS110-like_N"/>
</dbReference>
<gene>
    <name evidence="3" type="ORF">AB204_07380</name>
</gene>
<proteinExistence type="predicted"/>
<comment type="caution">
    <text evidence="3">The sequence shown here is derived from an EMBL/GenBank/DDBJ whole genome shotgun (WGS) entry which is preliminary data.</text>
</comment>
<protein>
    <submittedName>
        <fullName evidence="3">Transposase</fullName>
    </submittedName>
</protein>
<sequence length="322" mass="35396">MSLPNPLCVGIDVSKATLDIAASHEFAQFTASNDSDGFDAILAALRTHSVALILMEATGGLEAAVACSLQAEGFDVAVINPRQARDFARAMGYLAKTDRIDARVLAQMAEVINRHPERERFIRALPDAERQILAAMVVRRRQLITMLVAERNRLYPSHPQNRKSINIIINALESELARIDTDMNQHLKSHFKALSERLSSVKGVGTMTVAALLAEVPELGHLSRREISALVGVAPVNRDSGTMRGRRTIFGGRAGVRTALYMSALVAARFNPVIKAFYMHLLAAGKAKKVALVACMRKLLTILNAMLRKNEEWNESYHHVAP</sequence>
<feature type="domain" description="Transposase IS116/IS110/IS902 C-terminal" evidence="2">
    <location>
        <begin position="196"/>
        <end position="278"/>
    </location>
</feature>
<dbReference type="OrthoDB" id="9795150at2"/>
<dbReference type="NCBIfam" id="NF033542">
    <property type="entry name" value="transpos_IS110"/>
    <property type="match status" value="1"/>
</dbReference>
<dbReference type="GO" id="GO:0003677">
    <property type="term" value="F:DNA binding"/>
    <property type="evidence" value="ECO:0007669"/>
    <property type="project" value="InterPro"/>
</dbReference>
<dbReference type="PANTHER" id="PTHR33055">
    <property type="entry name" value="TRANSPOSASE FOR INSERTION SEQUENCE ELEMENT IS1111A"/>
    <property type="match status" value="1"/>
</dbReference>
<dbReference type="Proteomes" id="UP000036277">
    <property type="component" value="Unassembled WGS sequence"/>
</dbReference>
<evidence type="ECO:0000313" key="3">
    <source>
        <dbReference type="EMBL" id="KMJ45752.1"/>
    </source>
</evidence>
<dbReference type="Pfam" id="PF02371">
    <property type="entry name" value="Transposase_20"/>
    <property type="match status" value="1"/>
</dbReference>
<feature type="domain" description="Transposase IS110-like N-terminal" evidence="1">
    <location>
        <begin position="9"/>
        <end position="154"/>
    </location>
</feature>
<dbReference type="GO" id="GO:0004803">
    <property type="term" value="F:transposase activity"/>
    <property type="evidence" value="ECO:0007669"/>
    <property type="project" value="InterPro"/>
</dbReference>